<comment type="caution">
    <text evidence="1">The sequence shown here is derived from an EMBL/GenBank/DDBJ whole genome shotgun (WGS) entry which is preliminary data.</text>
</comment>
<organism evidence="1 2">
    <name type="scientific">Puccinia sorghi</name>
    <dbReference type="NCBI Taxonomy" id="27349"/>
    <lineage>
        <taxon>Eukaryota</taxon>
        <taxon>Fungi</taxon>
        <taxon>Dikarya</taxon>
        <taxon>Basidiomycota</taxon>
        <taxon>Pucciniomycotina</taxon>
        <taxon>Pucciniomycetes</taxon>
        <taxon>Pucciniales</taxon>
        <taxon>Pucciniaceae</taxon>
        <taxon>Puccinia</taxon>
    </lineage>
</organism>
<evidence type="ECO:0000313" key="1">
    <source>
        <dbReference type="EMBL" id="KNZ50929.1"/>
    </source>
</evidence>
<reference evidence="1 2" key="1">
    <citation type="submission" date="2015-08" db="EMBL/GenBank/DDBJ databases">
        <title>Next Generation Sequencing and Analysis of the Genome of Puccinia sorghi L Schw, the Causal Agent of Maize Common Rust.</title>
        <authorList>
            <person name="Rochi L."/>
            <person name="Burguener G."/>
            <person name="Darino M."/>
            <person name="Turjanski A."/>
            <person name="Kreff E."/>
            <person name="Dieguez M.J."/>
            <person name="Sacco F."/>
        </authorList>
    </citation>
    <scope>NUCLEOTIDE SEQUENCE [LARGE SCALE GENOMIC DNA]</scope>
    <source>
        <strain evidence="1 2">RO10H11247</strain>
    </source>
</reference>
<name>A0A0L6UQX7_9BASI</name>
<evidence type="ECO:0000313" key="2">
    <source>
        <dbReference type="Proteomes" id="UP000037035"/>
    </source>
</evidence>
<proteinExistence type="predicted"/>
<dbReference type="AlphaFoldDB" id="A0A0L6UQX7"/>
<dbReference type="VEuPathDB" id="FungiDB:VP01_416g4"/>
<dbReference type="Proteomes" id="UP000037035">
    <property type="component" value="Unassembled WGS sequence"/>
</dbReference>
<sequence>MAFQESACVFVLPKKCCQSKSQVWAMLCILMRMKDSYKERQTQLISKMNEGKVLTPDEESWLDRKGNLTESELCNRTLTSY</sequence>
<keyword evidence="2" id="KW-1185">Reference proteome</keyword>
<dbReference type="EMBL" id="LAVV01009246">
    <property type="protein sequence ID" value="KNZ50929.1"/>
    <property type="molecule type" value="Genomic_DNA"/>
</dbReference>
<accession>A0A0L6UQX7</accession>
<protein>
    <submittedName>
        <fullName evidence="1">Uncharacterized protein</fullName>
    </submittedName>
</protein>
<gene>
    <name evidence="1" type="ORF">VP01_416g4</name>
</gene>